<feature type="region of interest" description="Disordered" evidence="1">
    <location>
        <begin position="74"/>
        <end position="109"/>
    </location>
</feature>
<gene>
    <name evidence="2" type="ORF">E2C01_006709</name>
</gene>
<protein>
    <submittedName>
        <fullName evidence="2">Uncharacterized protein</fullName>
    </submittedName>
</protein>
<organism evidence="2 3">
    <name type="scientific">Portunus trituberculatus</name>
    <name type="common">Swimming crab</name>
    <name type="synonym">Neptunus trituberculatus</name>
    <dbReference type="NCBI Taxonomy" id="210409"/>
    <lineage>
        <taxon>Eukaryota</taxon>
        <taxon>Metazoa</taxon>
        <taxon>Ecdysozoa</taxon>
        <taxon>Arthropoda</taxon>
        <taxon>Crustacea</taxon>
        <taxon>Multicrustacea</taxon>
        <taxon>Malacostraca</taxon>
        <taxon>Eumalacostraca</taxon>
        <taxon>Eucarida</taxon>
        <taxon>Decapoda</taxon>
        <taxon>Pleocyemata</taxon>
        <taxon>Brachyura</taxon>
        <taxon>Eubrachyura</taxon>
        <taxon>Portunoidea</taxon>
        <taxon>Portunidae</taxon>
        <taxon>Portuninae</taxon>
        <taxon>Portunus</taxon>
    </lineage>
</organism>
<evidence type="ECO:0000313" key="2">
    <source>
        <dbReference type="EMBL" id="MPC13957.1"/>
    </source>
</evidence>
<comment type="caution">
    <text evidence="2">The sequence shown here is derived from an EMBL/GenBank/DDBJ whole genome shotgun (WGS) entry which is preliminary data.</text>
</comment>
<name>A0A5B7CVU4_PORTR</name>
<accession>A0A5B7CVU4</accession>
<evidence type="ECO:0000313" key="3">
    <source>
        <dbReference type="Proteomes" id="UP000324222"/>
    </source>
</evidence>
<reference evidence="2 3" key="1">
    <citation type="submission" date="2019-05" db="EMBL/GenBank/DDBJ databases">
        <title>Another draft genome of Portunus trituberculatus and its Hox gene families provides insights of decapod evolution.</title>
        <authorList>
            <person name="Jeong J.-H."/>
            <person name="Song I."/>
            <person name="Kim S."/>
            <person name="Choi T."/>
            <person name="Kim D."/>
            <person name="Ryu S."/>
            <person name="Kim W."/>
        </authorList>
    </citation>
    <scope>NUCLEOTIDE SEQUENCE [LARGE SCALE GENOMIC DNA]</scope>
    <source>
        <tissue evidence="2">Muscle</tissue>
    </source>
</reference>
<feature type="region of interest" description="Disordered" evidence="1">
    <location>
        <begin position="1"/>
        <end position="56"/>
    </location>
</feature>
<dbReference type="Proteomes" id="UP000324222">
    <property type="component" value="Unassembled WGS sequence"/>
</dbReference>
<sequence length="128" mass="13538">MSQPHFRAGERPVAPRRRVGEEAAPVSGALCWGGEEGPSLRHLSARHPPAQGHAERVTAWSVTPRRERGLLTRRGASVGGLWESRASRSGNRTPGAERGGPAQTIRSHGVSLVSAVPPAAPVASFDNQ</sequence>
<dbReference type="AlphaFoldDB" id="A0A5B7CVU4"/>
<dbReference type="EMBL" id="VSRR010000319">
    <property type="protein sequence ID" value="MPC13957.1"/>
    <property type="molecule type" value="Genomic_DNA"/>
</dbReference>
<keyword evidence="3" id="KW-1185">Reference proteome</keyword>
<evidence type="ECO:0000256" key="1">
    <source>
        <dbReference type="SAM" id="MobiDB-lite"/>
    </source>
</evidence>
<proteinExistence type="predicted"/>